<dbReference type="InterPro" id="IPR036390">
    <property type="entry name" value="WH_DNA-bd_sf"/>
</dbReference>
<dbReference type="GO" id="GO:0032259">
    <property type="term" value="P:methylation"/>
    <property type="evidence" value="ECO:0007669"/>
    <property type="project" value="UniProtKB-KW"/>
</dbReference>
<keyword evidence="2 5" id="KW-0808">Transferase</keyword>
<evidence type="ECO:0000256" key="2">
    <source>
        <dbReference type="ARBA" id="ARBA00022679"/>
    </source>
</evidence>
<evidence type="ECO:0000259" key="4">
    <source>
        <dbReference type="Pfam" id="PF00891"/>
    </source>
</evidence>
<dbReference type="SUPFAM" id="SSF53335">
    <property type="entry name" value="S-adenosyl-L-methionine-dependent methyltransferases"/>
    <property type="match status" value="1"/>
</dbReference>
<dbReference type="Pfam" id="PF00891">
    <property type="entry name" value="Methyltransf_2"/>
    <property type="match status" value="1"/>
</dbReference>
<organism evidence="5 6">
    <name type="scientific">Melanomma pulvis-pyrius CBS 109.77</name>
    <dbReference type="NCBI Taxonomy" id="1314802"/>
    <lineage>
        <taxon>Eukaryota</taxon>
        <taxon>Fungi</taxon>
        <taxon>Dikarya</taxon>
        <taxon>Ascomycota</taxon>
        <taxon>Pezizomycotina</taxon>
        <taxon>Dothideomycetes</taxon>
        <taxon>Pleosporomycetidae</taxon>
        <taxon>Pleosporales</taxon>
        <taxon>Melanommataceae</taxon>
        <taxon>Melanomma</taxon>
    </lineage>
</organism>
<keyword evidence="6" id="KW-1185">Reference proteome</keyword>
<dbReference type="InterPro" id="IPR029063">
    <property type="entry name" value="SAM-dependent_MTases_sf"/>
</dbReference>
<protein>
    <submittedName>
        <fullName evidence="5">Putative O-methyltransferase</fullName>
    </submittedName>
</protein>
<dbReference type="Proteomes" id="UP000799757">
    <property type="component" value="Unassembled WGS sequence"/>
</dbReference>
<dbReference type="PROSITE" id="PS51683">
    <property type="entry name" value="SAM_OMT_II"/>
    <property type="match status" value="1"/>
</dbReference>
<accession>A0A6A6X5D6</accession>
<evidence type="ECO:0000256" key="1">
    <source>
        <dbReference type="ARBA" id="ARBA00022603"/>
    </source>
</evidence>
<keyword evidence="1 5" id="KW-0489">Methyltransferase</keyword>
<evidence type="ECO:0000313" key="6">
    <source>
        <dbReference type="Proteomes" id="UP000799757"/>
    </source>
</evidence>
<name>A0A6A6X5D6_9PLEO</name>
<dbReference type="PANTHER" id="PTHR43712">
    <property type="entry name" value="PUTATIVE (AFU_ORTHOLOGUE AFUA_4G14580)-RELATED"/>
    <property type="match status" value="1"/>
</dbReference>
<dbReference type="Gene3D" id="1.10.10.10">
    <property type="entry name" value="Winged helix-like DNA-binding domain superfamily/Winged helix DNA-binding domain"/>
    <property type="match status" value="1"/>
</dbReference>
<evidence type="ECO:0000256" key="3">
    <source>
        <dbReference type="ARBA" id="ARBA00022691"/>
    </source>
</evidence>
<dbReference type="OrthoDB" id="1606438at2759"/>
<feature type="domain" description="O-methyltransferase C-terminal" evidence="4">
    <location>
        <begin position="235"/>
        <end position="390"/>
    </location>
</feature>
<gene>
    <name evidence="5" type="ORF">K505DRAFT_351295</name>
</gene>
<evidence type="ECO:0000313" key="5">
    <source>
        <dbReference type="EMBL" id="KAF2791438.1"/>
    </source>
</evidence>
<dbReference type="InterPro" id="IPR036388">
    <property type="entry name" value="WH-like_DNA-bd_sf"/>
</dbReference>
<dbReference type="GO" id="GO:0008171">
    <property type="term" value="F:O-methyltransferase activity"/>
    <property type="evidence" value="ECO:0007669"/>
    <property type="project" value="InterPro"/>
</dbReference>
<dbReference type="EMBL" id="MU002019">
    <property type="protein sequence ID" value="KAF2791438.1"/>
    <property type="molecule type" value="Genomic_DNA"/>
</dbReference>
<dbReference type="PANTHER" id="PTHR43712:SF16">
    <property type="entry name" value="O-METHYLTRANSFERASE ELCB"/>
    <property type="match status" value="1"/>
</dbReference>
<dbReference type="Gene3D" id="3.40.50.150">
    <property type="entry name" value="Vaccinia Virus protein VP39"/>
    <property type="match status" value="1"/>
</dbReference>
<dbReference type="AlphaFoldDB" id="A0A6A6X5D6"/>
<dbReference type="SUPFAM" id="SSF46785">
    <property type="entry name" value="Winged helix' DNA-binding domain"/>
    <property type="match status" value="1"/>
</dbReference>
<sequence>MSSSSSRIVELANIIQTNTQAVDGYLASKGLPAPSFAADNPPTLLFGHGAEIEASRQAVVDATDELQALMLGPTGTLSSLFHNSLLSIQAILRFNLLEFPDGKEEVTFAELAATCGQNESEIRRLLRHAMAYRIFTEPRKGYVAHTAASKKLADPLMKAWLGFATEELCPSAVNTVNALQKWPDAQEPNHTGFNLANNTEEVFFAEIPKDLVRESRYADAMAWFNSAPGFGPEGLVNAIPWSGYETVVDVGGNTGLASQAIARKHESVKLIVQDRPEPVAEGRAKLDPELKDRVTFMEHDFFQDQTVRADVYLLRWILHDWSDKYAIKILRALIPALKRGARVVLNEFVLPPPGAASAYQSKVLRTMDLSMLELHNGKERDADDWEKLFSDCDPRFKFLGTTRVPGSRLGVVEAKWEP</sequence>
<proteinExistence type="predicted"/>
<keyword evidence="3" id="KW-0949">S-adenosyl-L-methionine</keyword>
<dbReference type="InterPro" id="IPR001077">
    <property type="entry name" value="COMT_C"/>
</dbReference>
<reference evidence="5" key="1">
    <citation type="journal article" date="2020" name="Stud. Mycol.">
        <title>101 Dothideomycetes genomes: a test case for predicting lifestyles and emergence of pathogens.</title>
        <authorList>
            <person name="Haridas S."/>
            <person name="Albert R."/>
            <person name="Binder M."/>
            <person name="Bloem J."/>
            <person name="Labutti K."/>
            <person name="Salamov A."/>
            <person name="Andreopoulos B."/>
            <person name="Baker S."/>
            <person name="Barry K."/>
            <person name="Bills G."/>
            <person name="Bluhm B."/>
            <person name="Cannon C."/>
            <person name="Castanera R."/>
            <person name="Culley D."/>
            <person name="Daum C."/>
            <person name="Ezra D."/>
            <person name="Gonzalez J."/>
            <person name="Henrissat B."/>
            <person name="Kuo A."/>
            <person name="Liang C."/>
            <person name="Lipzen A."/>
            <person name="Lutzoni F."/>
            <person name="Magnuson J."/>
            <person name="Mondo S."/>
            <person name="Nolan M."/>
            <person name="Ohm R."/>
            <person name="Pangilinan J."/>
            <person name="Park H.-J."/>
            <person name="Ramirez L."/>
            <person name="Alfaro M."/>
            <person name="Sun H."/>
            <person name="Tritt A."/>
            <person name="Yoshinaga Y."/>
            <person name="Zwiers L.-H."/>
            <person name="Turgeon B."/>
            <person name="Goodwin S."/>
            <person name="Spatafora J."/>
            <person name="Crous P."/>
            <person name="Grigoriev I."/>
        </authorList>
    </citation>
    <scope>NUCLEOTIDE SEQUENCE</scope>
    <source>
        <strain evidence="5">CBS 109.77</strain>
    </source>
</reference>
<dbReference type="InterPro" id="IPR016461">
    <property type="entry name" value="COMT-like"/>
</dbReference>